<reference evidence="4 5" key="1">
    <citation type="submission" date="2018-11" db="EMBL/GenBank/DDBJ databases">
        <title>Complete genome sequence of Nocardioides baekrokdamisoli strain KCTC 39748.</title>
        <authorList>
            <person name="Kang S.W."/>
            <person name="Lee K.C."/>
            <person name="Kim K.K."/>
            <person name="Kim J.S."/>
            <person name="Kim D.S."/>
            <person name="Ko S.H."/>
            <person name="Yang S.H."/>
            <person name="Shin Y.K."/>
            <person name="Lee J.S."/>
        </authorList>
    </citation>
    <scope>NUCLEOTIDE SEQUENCE [LARGE SCALE GENOMIC DNA]</scope>
    <source>
        <strain evidence="4 5">KCTC 39748</strain>
    </source>
</reference>
<dbReference type="OrthoDB" id="9805924at2"/>
<dbReference type="EMBL" id="AP019307">
    <property type="protein sequence ID" value="BBH16378.1"/>
    <property type="molecule type" value="Genomic_DNA"/>
</dbReference>
<dbReference type="KEGG" id="nbe:Back2_06650"/>
<evidence type="ECO:0000259" key="3">
    <source>
        <dbReference type="PROSITE" id="PS51186"/>
    </source>
</evidence>
<dbReference type="InterPro" id="IPR016181">
    <property type="entry name" value="Acyl_CoA_acyltransferase"/>
</dbReference>
<keyword evidence="1 4" id="KW-0808">Transferase</keyword>
<keyword evidence="2" id="KW-0012">Acyltransferase</keyword>
<name>A0A3G9IYI9_9ACTN</name>
<feature type="domain" description="N-acetyltransferase" evidence="3">
    <location>
        <begin position="1"/>
        <end position="149"/>
    </location>
</feature>
<dbReference type="RefSeq" id="WP_125566738.1">
    <property type="nucleotide sequence ID" value="NZ_AP019307.1"/>
</dbReference>
<dbReference type="PROSITE" id="PS51186">
    <property type="entry name" value="GNAT"/>
    <property type="match status" value="1"/>
</dbReference>
<protein>
    <submittedName>
        <fullName evidence="4">N-acetyltransferase</fullName>
    </submittedName>
</protein>
<dbReference type="PANTHER" id="PTHR43877">
    <property type="entry name" value="AMINOALKYLPHOSPHONATE N-ACETYLTRANSFERASE-RELATED-RELATED"/>
    <property type="match status" value="1"/>
</dbReference>
<sequence length="149" mass="16206">MIRLAAIEDASTVAALLDAFNREFDTPTPGPAVLAVRLTHLLAAPTTYAVLAEDPAVGVALVTIRTNVWADGAVALLDELYVVPGQRNGGLGSALLAVVEQTARDRGCDWLEINVDGEDTDARRFYERHGYSHHDEGQTEPQLYYSRDL</sequence>
<dbReference type="Gene3D" id="3.40.630.30">
    <property type="match status" value="1"/>
</dbReference>
<dbReference type="GO" id="GO:0016747">
    <property type="term" value="F:acyltransferase activity, transferring groups other than amino-acyl groups"/>
    <property type="evidence" value="ECO:0007669"/>
    <property type="project" value="InterPro"/>
</dbReference>
<organism evidence="4 5">
    <name type="scientific">Nocardioides baekrokdamisoli</name>
    <dbReference type="NCBI Taxonomy" id="1804624"/>
    <lineage>
        <taxon>Bacteria</taxon>
        <taxon>Bacillati</taxon>
        <taxon>Actinomycetota</taxon>
        <taxon>Actinomycetes</taxon>
        <taxon>Propionibacteriales</taxon>
        <taxon>Nocardioidaceae</taxon>
        <taxon>Nocardioides</taxon>
    </lineage>
</organism>
<evidence type="ECO:0000256" key="1">
    <source>
        <dbReference type="ARBA" id="ARBA00022679"/>
    </source>
</evidence>
<evidence type="ECO:0000313" key="5">
    <source>
        <dbReference type="Proteomes" id="UP000271573"/>
    </source>
</evidence>
<proteinExistence type="predicted"/>
<evidence type="ECO:0000313" key="4">
    <source>
        <dbReference type="EMBL" id="BBH16378.1"/>
    </source>
</evidence>
<dbReference type="InterPro" id="IPR050832">
    <property type="entry name" value="Bact_Acetyltransf"/>
</dbReference>
<dbReference type="SUPFAM" id="SSF55729">
    <property type="entry name" value="Acyl-CoA N-acyltransferases (Nat)"/>
    <property type="match status" value="1"/>
</dbReference>
<dbReference type="AlphaFoldDB" id="A0A3G9IYI9"/>
<evidence type="ECO:0000256" key="2">
    <source>
        <dbReference type="ARBA" id="ARBA00023315"/>
    </source>
</evidence>
<dbReference type="Pfam" id="PF00583">
    <property type="entry name" value="Acetyltransf_1"/>
    <property type="match status" value="1"/>
</dbReference>
<dbReference type="CDD" id="cd04301">
    <property type="entry name" value="NAT_SF"/>
    <property type="match status" value="1"/>
</dbReference>
<dbReference type="Proteomes" id="UP000271573">
    <property type="component" value="Chromosome"/>
</dbReference>
<keyword evidence="5" id="KW-1185">Reference proteome</keyword>
<gene>
    <name evidence="4" type="ORF">Back2_06650</name>
</gene>
<dbReference type="InterPro" id="IPR000182">
    <property type="entry name" value="GNAT_dom"/>
</dbReference>
<accession>A0A3G9IYI9</accession>